<keyword evidence="3" id="KW-1185">Reference proteome</keyword>
<evidence type="ECO:0000313" key="2">
    <source>
        <dbReference type="EMBL" id="KAA9037282.1"/>
    </source>
</evidence>
<name>A0A5J5IHN3_9BACT</name>
<protein>
    <recommendedName>
        <fullName evidence="4">Peptidase M23</fullName>
    </recommendedName>
</protein>
<gene>
    <name evidence="2" type="ORF">FW778_17810</name>
</gene>
<dbReference type="AlphaFoldDB" id="A0A5J5IHN3"/>
<organism evidence="2 3">
    <name type="scientific">Ginsengibacter hankyongi</name>
    <dbReference type="NCBI Taxonomy" id="2607284"/>
    <lineage>
        <taxon>Bacteria</taxon>
        <taxon>Pseudomonadati</taxon>
        <taxon>Bacteroidota</taxon>
        <taxon>Chitinophagia</taxon>
        <taxon>Chitinophagales</taxon>
        <taxon>Chitinophagaceae</taxon>
        <taxon>Ginsengibacter</taxon>
    </lineage>
</organism>
<comment type="caution">
    <text evidence="2">The sequence shown here is derived from an EMBL/GenBank/DDBJ whole genome shotgun (WGS) entry which is preliminary data.</text>
</comment>
<proteinExistence type="predicted"/>
<dbReference type="RefSeq" id="WP_150416210.1">
    <property type="nucleotide sequence ID" value="NZ_VYQF01000006.1"/>
</dbReference>
<dbReference type="EMBL" id="VYQF01000006">
    <property type="protein sequence ID" value="KAA9037282.1"/>
    <property type="molecule type" value="Genomic_DNA"/>
</dbReference>
<accession>A0A5J5IHN3</accession>
<evidence type="ECO:0008006" key="4">
    <source>
        <dbReference type="Google" id="ProtNLM"/>
    </source>
</evidence>
<reference evidence="2 3" key="1">
    <citation type="submission" date="2019-09" db="EMBL/GenBank/DDBJ databases">
        <title>Draft genome sequence of Ginsengibacter sp. BR5-29.</title>
        <authorList>
            <person name="Im W.-T."/>
        </authorList>
    </citation>
    <scope>NUCLEOTIDE SEQUENCE [LARGE SCALE GENOMIC DNA]</scope>
    <source>
        <strain evidence="2 3">BR5-29</strain>
    </source>
</reference>
<sequence length="130" mass="14848">MPLPVGNTSLKRLRSRYRLVVMNEDTYDEVVAFKLTRLSVYIVLSTLFVILVGLTVALIAFTPLKLYIPGYGEAKKAKEYEVLKMKADSIELNLVKKQEYIDNIEKVLKGKIVPPDTTMLKLKNIEKSRD</sequence>
<keyword evidence="1" id="KW-0812">Transmembrane</keyword>
<evidence type="ECO:0000256" key="1">
    <source>
        <dbReference type="SAM" id="Phobius"/>
    </source>
</evidence>
<keyword evidence="1" id="KW-1133">Transmembrane helix</keyword>
<dbReference type="Proteomes" id="UP000326903">
    <property type="component" value="Unassembled WGS sequence"/>
</dbReference>
<keyword evidence="1" id="KW-0472">Membrane</keyword>
<evidence type="ECO:0000313" key="3">
    <source>
        <dbReference type="Proteomes" id="UP000326903"/>
    </source>
</evidence>
<feature type="transmembrane region" description="Helical" evidence="1">
    <location>
        <begin position="38"/>
        <end position="61"/>
    </location>
</feature>